<dbReference type="OrthoDB" id="1040322at2"/>
<evidence type="ECO:0000256" key="1">
    <source>
        <dbReference type="SAM" id="Phobius"/>
    </source>
</evidence>
<keyword evidence="1" id="KW-1133">Transmembrane helix</keyword>
<organism evidence="2 3">
    <name type="scientific">Prevotella communis</name>
    <dbReference type="NCBI Taxonomy" id="2913614"/>
    <lineage>
        <taxon>Bacteria</taxon>
        <taxon>Pseudomonadati</taxon>
        <taxon>Bacteroidota</taxon>
        <taxon>Bacteroidia</taxon>
        <taxon>Bacteroidales</taxon>
        <taxon>Prevotellaceae</taxon>
        <taxon>Prevotella</taxon>
    </lineage>
</organism>
<feature type="transmembrane region" description="Helical" evidence="1">
    <location>
        <begin position="47"/>
        <end position="68"/>
    </location>
</feature>
<dbReference type="RefSeq" id="WP_091852272.1">
    <property type="nucleotide sequence ID" value="NZ_FNIW01000004.1"/>
</dbReference>
<protein>
    <submittedName>
        <fullName evidence="2">Uncharacterized protein</fullName>
    </submittedName>
</protein>
<comment type="caution">
    <text evidence="2">The sequence shown here is derived from an EMBL/GenBank/DDBJ whole genome shotgun (WGS) entry which is preliminary data.</text>
</comment>
<evidence type="ECO:0000313" key="2">
    <source>
        <dbReference type="EMBL" id="SDN85673.1"/>
    </source>
</evidence>
<name>A0A1H0ETN1_9BACT</name>
<keyword evidence="1" id="KW-0812">Transmembrane</keyword>
<gene>
    <name evidence="2" type="ORF">SAMN04487900_10438</name>
</gene>
<evidence type="ECO:0000313" key="3">
    <source>
        <dbReference type="Proteomes" id="UP000199134"/>
    </source>
</evidence>
<keyword evidence="1" id="KW-0472">Membrane</keyword>
<dbReference type="Proteomes" id="UP000199134">
    <property type="component" value="Unassembled WGS sequence"/>
</dbReference>
<accession>A0A1H0ETN1</accession>
<dbReference type="EMBL" id="FNIW01000004">
    <property type="protein sequence ID" value="SDN85673.1"/>
    <property type="molecule type" value="Genomic_DNA"/>
</dbReference>
<sequence length="132" mass="15009">MDELNLKTLEQIPIPEGLEERLSAKIDEWEKEEKQQEAKHRSLFPKALRYTAAAASVVLVVGVGIHLLSQDKYMDLAEQDTYQDPMQAKMEAERALNLLAMNLNKGMGHLEKAKALSDKTEQTLNEQLKVFE</sequence>
<dbReference type="AlphaFoldDB" id="A0A1H0ETN1"/>
<proteinExistence type="predicted"/>
<reference evidence="3" key="1">
    <citation type="submission" date="2016-10" db="EMBL/GenBank/DDBJ databases">
        <authorList>
            <person name="de Groot N.N."/>
        </authorList>
    </citation>
    <scope>NUCLEOTIDE SEQUENCE [LARGE SCALE GENOMIC DNA]</scope>
    <source>
        <strain evidence="3">BP1-145</strain>
    </source>
</reference>